<dbReference type="RefSeq" id="WP_407992382.1">
    <property type="nucleotide sequence ID" value="NZ_AP035882.1"/>
</dbReference>
<dbReference type="AlphaFoldDB" id="A0AB33K5T8"/>
<keyword evidence="1" id="KW-0614">Plasmid</keyword>
<accession>A0AB33K5T8</accession>
<sequence>MSAQGVTVAGVGELAGVTSVVRSLGHTTTGPQDAAALLLALAGDGTGGTSLLAEVAAAVARITGHAAEQLPADAARHVIEAARMVEMTLTQVVGDYLAGALDLLEQPGRLPVVEFTARHGLVVEGDDTVVPCPAVTTPTPAAAPALVPASADVSASVLAGAAR</sequence>
<protein>
    <submittedName>
        <fullName evidence="1">Uncharacterized protein</fullName>
    </submittedName>
</protein>
<geneLocation type="plasmid" evidence="1">
    <name>pCMC57_01</name>
</geneLocation>
<dbReference type="EMBL" id="AP035882">
    <property type="protein sequence ID" value="BFP50146.1"/>
    <property type="molecule type" value="Genomic_DNA"/>
</dbReference>
<organism evidence="1">
    <name type="scientific">Kitasatospora sp. CMC57</name>
    <dbReference type="NCBI Taxonomy" id="3231513"/>
    <lineage>
        <taxon>Bacteria</taxon>
        <taxon>Bacillati</taxon>
        <taxon>Actinomycetota</taxon>
        <taxon>Actinomycetes</taxon>
        <taxon>Kitasatosporales</taxon>
        <taxon>Streptomycetaceae</taxon>
        <taxon>Kitasatospora</taxon>
    </lineage>
</organism>
<proteinExistence type="predicted"/>
<dbReference type="KEGG" id="kic:KCMC57_65140"/>
<gene>
    <name evidence="1" type="ORF">KCMC57_65140</name>
</gene>
<evidence type="ECO:0000313" key="1">
    <source>
        <dbReference type="EMBL" id="BFP50146.1"/>
    </source>
</evidence>
<reference evidence="1" key="1">
    <citation type="submission" date="2024-07" db="EMBL/GenBank/DDBJ databases">
        <title>Complete genome sequences of cellulolytic bacteria, Kitasatospora sp. CMC57 and Streptomyces sp. CMC78, isolated from Japanese agricultural soil.</title>
        <authorList>
            <person name="Hashimoto T."/>
            <person name="Ito M."/>
            <person name="Iwamoto M."/>
            <person name="Fukahori D."/>
            <person name="Shoda T."/>
            <person name="Sakoda M."/>
            <person name="Morohoshi T."/>
            <person name="Mitsuboshi M."/>
            <person name="Nishizawa T."/>
        </authorList>
    </citation>
    <scope>NUCLEOTIDE SEQUENCE</scope>
    <source>
        <strain evidence="1">CMC57</strain>
        <plasmid evidence="1">pCMC57_01</plasmid>
    </source>
</reference>
<name>A0AB33K5T8_9ACTN</name>